<keyword evidence="7 10" id="KW-0862">Zinc</keyword>
<comment type="cofactor">
    <cofactor evidence="10 14">
        <name>Zn(2+)</name>
        <dbReference type="ChEBI" id="CHEBI:29105"/>
    </cofactor>
    <text evidence="10 14">Binds 1 zinc ion per subunit.</text>
</comment>
<evidence type="ECO:0000256" key="13">
    <source>
        <dbReference type="PIRSR" id="PIRSR000099-3"/>
    </source>
</evidence>
<evidence type="ECO:0000256" key="3">
    <source>
        <dbReference type="ARBA" id="ARBA00010178"/>
    </source>
</evidence>
<keyword evidence="10 11" id="KW-0028">Amino-acid biosynthesis</keyword>
<dbReference type="GO" id="GO:0004399">
    <property type="term" value="F:histidinol dehydrogenase activity"/>
    <property type="evidence" value="ECO:0007669"/>
    <property type="project" value="UniProtKB-UniRule"/>
</dbReference>
<dbReference type="PRINTS" id="PR00083">
    <property type="entry name" value="HOLDHDRGNASE"/>
</dbReference>
<gene>
    <name evidence="10 16" type="primary">hisD</name>
    <name evidence="16" type="ORF">BUCILAFE3058_070</name>
</gene>
<protein>
    <recommendedName>
        <fullName evidence="5 10">Histidinol dehydrogenase</fullName>
        <shortName evidence="10 11">HDH</shortName>
        <ecNumber evidence="5 10">1.1.1.23</ecNumber>
    </recommendedName>
</protein>
<dbReference type="UniPathway" id="UPA00031">
    <property type="reaction ID" value="UER00014"/>
</dbReference>
<dbReference type="GO" id="GO:0051287">
    <property type="term" value="F:NAD binding"/>
    <property type="evidence" value="ECO:0007669"/>
    <property type="project" value="InterPro"/>
</dbReference>
<dbReference type="HAMAP" id="MF_01024">
    <property type="entry name" value="HisD"/>
    <property type="match status" value="1"/>
</dbReference>
<dbReference type="PANTHER" id="PTHR21256:SF2">
    <property type="entry name" value="HISTIDINE BIOSYNTHESIS TRIFUNCTIONAL PROTEIN"/>
    <property type="match status" value="1"/>
</dbReference>
<evidence type="ECO:0000256" key="6">
    <source>
        <dbReference type="ARBA" id="ARBA00022723"/>
    </source>
</evidence>
<dbReference type="GO" id="GO:0000105">
    <property type="term" value="P:L-histidine biosynthetic process"/>
    <property type="evidence" value="ECO:0007669"/>
    <property type="project" value="UniProtKB-UniRule"/>
</dbReference>
<evidence type="ECO:0000256" key="2">
    <source>
        <dbReference type="ARBA" id="ARBA00004940"/>
    </source>
</evidence>
<dbReference type="GO" id="GO:0008270">
    <property type="term" value="F:zinc ion binding"/>
    <property type="evidence" value="ECO:0007669"/>
    <property type="project" value="UniProtKB-UniRule"/>
</dbReference>
<feature type="active site" description="Proton acceptor" evidence="10 12">
    <location>
        <position position="328"/>
    </location>
</feature>
<feature type="binding site" evidence="10 13">
    <location>
        <position position="416"/>
    </location>
    <ligand>
        <name>substrate</name>
    </ligand>
</feature>
<evidence type="ECO:0000256" key="9">
    <source>
        <dbReference type="ARBA" id="ARBA00049489"/>
    </source>
</evidence>
<evidence type="ECO:0000256" key="5">
    <source>
        <dbReference type="ARBA" id="ARBA00012965"/>
    </source>
</evidence>
<evidence type="ECO:0000256" key="15">
    <source>
        <dbReference type="RuleBase" id="RU004175"/>
    </source>
</evidence>
<feature type="binding site" evidence="10 13">
    <location>
        <position position="261"/>
    </location>
    <ligand>
        <name>substrate</name>
    </ligand>
</feature>
<evidence type="ECO:0000256" key="12">
    <source>
        <dbReference type="PIRSR" id="PIRSR000099-1"/>
    </source>
</evidence>
<dbReference type="RefSeq" id="WP_154061418.1">
    <property type="nucleotide sequence ID" value="NZ_LR217717.1"/>
</dbReference>
<dbReference type="Pfam" id="PF00815">
    <property type="entry name" value="Histidinol_dh"/>
    <property type="match status" value="1"/>
</dbReference>
<dbReference type="InterPro" id="IPR022695">
    <property type="entry name" value="Histidinol_DH_monofunct"/>
</dbReference>
<comment type="caution">
    <text evidence="10">Lacks conserved residue(s) required for the propagation of feature annotation.</text>
</comment>
<evidence type="ECO:0000256" key="1">
    <source>
        <dbReference type="ARBA" id="ARBA00003850"/>
    </source>
</evidence>
<dbReference type="AlphaFoldDB" id="A0A451DAZ3"/>
<reference evidence="16 17" key="1">
    <citation type="submission" date="2019-02" db="EMBL/GenBank/DDBJ databases">
        <authorList>
            <person name="Manzano-Marin A."/>
            <person name="Manzano-Marin A."/>
        </authorList>
    </citation>
    <scope>NUCLEOTIDE SEQUENCE [LARGE SCALE GENOMIC DNA]</scope>
    <source>
        <strain evidence="16 17">BuCilaricifoliae</strain>
    </source>
</reference>
<evidence type="ECO:0000256" key="14">
    <source>
        <dbReference type="PIRSR" id="PIRSR000099-4"/>
    </source>
</evidence>
<feature type="binding site" evidence="10 13">
    <location>
        <position position="329"/>
    </location>
    <ligand>
        <name>substrate</name>
    </ligand>
</feature>
<feature type="binding site" evidence="10 13">
    <location>
        <position position="421"/>
    </location>
    <ligand>
        <name>substrate</name>
    </ligand>
</feature>
<dbReference type="EMBL" id="LR217717">
    <property type="protein sequence ID" value="VFP83541.1"/>
    <property type="molecule type" value="Genomic_DNA"/>
</dbReference>
<accession>A0A451DAZ3</accession>
<organism evidence="16 17">
    <name type="scientific">Buchnera aphidicola</name>
    <name type="common">Cinara laricifoliae</name>
    <dbReference type="NCBI Taxonomy" id="2518977"/>
    <lineage>
        <taxon>Bacteria</taxon>
        <taxon>Pseudomonadati</taxon>
        <taxon>Pseudomonadota</taxon>
        <taxon>Gammaproteobacteria</taxon>
        <taxon>Enterobacterales</taxon>
        <taxon>Erwiniaceae</taxon>
        <taxon>Buchnera</taxon>
    </lineage>
</organism>
<dbReference type="NCBIfam" id="TIGR00069">
    <property type="entry name" value="hisD"/>
    <property type="match status" value="1"/>
</dbReference>
<comment type="pathway">
    <text evidence="2 10 11">Amino-acid biosynthesis; L-histidine biosynthesis; L-histidine from 5-phospho-alpha-D-ribose 1-diphosphate: step 9/9.</text>
</comment>
<dbReference type="OrthoDB" id="9805269at2"/>
<keyword evidence="6 10" id="KW-0479">Metal-binding</keyword>
<dbReference type="SUPFAM" id="SSF53720">
    <property type="entry name" value="ALDH-like"/>
    <property type="match status" value="1"/>
</dbReference>
<dbReference type="CDD" id="cd06572">
    <property type="entry name" value="Histidinol_dh"/>
    <property type="match status" value="1"/>
</dbReference>
<dbReference type="Proteomes" id="UP000294349">
    <property type="component" value="Chromosome"/>
</dbReference>
<sequence length="441" mass="48872">MLNLNKNIFYWNSLTKEEQINILLRPRININKDIKSSVSKIINKVKQYGDAALHTYNLKFDKIKLDSFYVTQEKINLSDTLVSESFKESVLIARKNIISFHSKQIISGLKVETYPGTYCQQIIRPIHSVGLYIPKGKYPLVSTALMLSIPAKLAGCSNIILCSPPPVSNEILYIAKVSGIKQVIQLGGAHAIAALALGTKSIQRVDKIFGPGNIFVTEAKLQINQLVSGVSIDMPAGPSEMLIIADKYSNPNFVAADLLAQLEHDNNSQVILLSTSTKLSKNVVIAINNQISFLTKKDIILCSLKNSRIIITQSLLDCFNISNLYSPEHLTLHINDSINFLSHIKNAGSVFLGKWTPGSAGDYITGANHVLPTYGYSNTYSSLQVSDFQKIITVQKMTKQSLMNLSNSIIELSKIEGMDAHSKSITIRTNFLKKYFRCDVS</sequence>
<feature type="binding site" evidence="10 13">
    <location>
        <position position="239"/>
    </location>
    <ligand>
        <name>substrate</name>
    </ligand>
</feature>
<evidence type="ECO:0000256" key="10">
    <source>
        <dbReference type="HAMAP-Rule" id="MF_01024"/>
    </source>
</evidence>
<comment type="catalytic activity">
    <reaction evidence="9 10 11">
        <text>L-histidinol + 2 NAD(+) + H2O = L-histidine + 2 NADH + 3 H(+)</text>
        <dbReference type="Rhea" id="RHEA:20641"/>
        <dbReference type="ChEBI" id="CHEBI:15377"/>
        <dbReference type="ChEBI" id="CHEBI:15378"/>
        <dbReference type="ChEBI" id="CHEBI:57540"/>
        <dbReference type="ChEBI" id="CHEBI:57595"/>
        <dbReference type="ChEBI" id="CHEBI:57699"/>
        <dbReference type="ChEBI" id="CHEBI:57945"/>
        <dbReference type="EC" id="1.1.1.23"/>
    </reaction>
</comment>
<proteinExistence type="inferred from homology"/>
<dbReference type="InterPro" id="IPR012131">
    <property type="entry name" value="Hstdl_DH"/>
</dbReference>
<feature type="binding site" evidence="10 14">
    <location>
        <position position="362"/>
    </location>
    <ligand>
        <name>Zn(2+)</name>
        <dbReference type="ChEBI" id="CHEBI:29105"/>
    </ligand>
</feature>
<evidence type="ECO:0000256" key="4">
    <source>
        <dbReference type="ARBA" id="ARBA00011738"/>
    </source>
</evidence>
<dbReference type="Gene3D" id="1.20.5.1300">
    <property type="match status" value="1"/>
</dbReference>
<feature type="binding site" evidence="10 14">
    <location>
        <position position="421"/>
    </location>
    <ligand>
        <name>Zn(2+)</name>
        <dbReference type="ChEBI" id="CHEBI:29105"/>
    </ligand>
</feature>
<feature type="active site" description="Proton acceptor" evidence="10 12">
    <location>
        <position position="329"/>
    </location>
</feature>
<evidence type="ECO:0000256" key="8">
    <source>
        <dbReference type="ARBA" id="ARBA00023002"/>
    </source>
</evidence>
<keyword evidence="10 11" id="KW-0520">NAD</keyword>
<dbReference type="GO" id="GO:0005829">
    <property type="term" value="C:cytosol"/>
    <property type="evidence" value="ECO:0007669"/>
    <property type="project" value="TreeGrafter"/>
</dbReference>
<dbReference type="FunFam" id="3.40.50.1980:FF:000001">
    <property type="entry name" value="Histidinol dehydrogenase"/>
    <property type="match status" value="1"/>
</dbReference>
<feature type="binding site" evidence="10 13">
    <location>
        <position position="362"/>
    </location>
    <ligand>
        <name>substrate</name>
    </ligand>
</feature>
<evidence type="ECO:0000256" key="7">
    <source>
        <dbReference type="ARBA" id="ARBA00022833"/>
    </source>
</evidence>
<evidence type="ECO:0000256" key="11">
    <source>
        <dbReference type="PIRNR" id="PIRNR000099"/>
    </source>
</evidence>
<dbReference type="Gene3D" id="3.40.50.1980">
    <property type="entry name" value="Nitrogenase molybdenum iron protein domain"/>
    <property type="match status" value="2"/>
</dbReference>
<comment type="similarity">
    <text evidence="3 10 11 15">Belongs to the histidinol dehydrogenase family.</text>
</comment>
<comment type="function">
    <text evidence="1 10 11">Catalyzes the sequential NAD-dependent oxidations of L-histidinol to L-histidinaldehyde and then to L-histidine.</text>
</comment>
<comment type="subunit">
    <text evidence="4 10">Homodimer.</text>
</comment>
<feature type="binding site" evidence="10 14">
    <location>
        <position position="264"/>
    </location>
    <ligand>
        <name>Zn(2+)</name>
        <dbReference type="ChEBI" id="CHEBI:29105"/>
    </ligand>
</feature>
<dbReference type="EC" id="1.1.1.23" evidence="5 10"/>
<keyword evidence="8 10" id="KW-0560">Oxidoreductase</keyword>
<evidence type="ECO:0000313" key="16">
    <source>
        <dbReference type="EMBL" id="VFP83541.1"/>
    </source>
</evidence>
<dbReference type="PIRSF" id="PIRSF000099">
    <property type="entry name" value="Histidinol_dh"/>
    <property type="match status" value="1"/>
</dbReference>
<feature type="binding site" evidence="10 13">
    <location>
        <position position="264"/>
    </location>
    <ligand>
        <name>substrate</name>
    </ligand>
</feature>
<feature type="binding site" evidence="10 14">
    <location>
        <position position="261"/>
    </location>
    <ligand>
        <name>Zn(2+)</name>
        <dbReference type="ChEBI" id="CHEBI:29105"/>
    </ligand>
</feature>
<name>A0A451DAZ3_9GAMM</name>
<evidence type="ECO:0000313" key="17">
    <source>
        <dbReference type="Proteomes" id="UP000294349"/>
    </source>
</evidence>
<dbReference type="PANTHER" id="PTHR21256">
    <property type="entry name" value="HISTIDINOL DEHYDROGENASE HDH"/>
    <property type="match status" value="1"/>
</dbReference>
<dbReference type="InterPro" id="IPR016161">
    <property type="entry name" value="Ald_DH/histidinol_DH"/>
</dbReference>
<keyword evidence="10 11" id="KW-0368">Histidine biosynthesis</keyword>